<organism evidence="1 2">
    <name type="scientific">Trichodelitschia bisporula</name>
    <dbReference type="NCBI Taxonomy" id="703511"/>
    <lineage>
        <taxon>Eukaryota</taxon>
        <taxon>Fungi</taxon>
        <taxon>Dikarya</taxon>
        <taxon>Ascomycota</taxon>
        <taxon>Pezizomycotina</taxon>
        <taxon>Dothideomycetes</taxon>
        <taxon>Dothideomycetes incertae sedis</taxon>
        <taxon>Phaeotrichales</taxon>
        <taxon>Phaeotrichaceae</taxon>
        <taxon>Trichodelitschia</taxon>
    </lineage>
</organism>
<proteinExistence type="predicted"/>
<dbReference type="EMBL" id="ML996694">
    <property type="protein sequence ID" value="KAF2400873.1"/>
    <property type="molecule type" value="Genomic_DNA"/>
</dbReference>
<evidence type="ECO:0000313" key="1">
    <source>
        <dbReference type="EMBL" id="KAF2400873.1"/>
    </source>
</evidence>
<reference evidence="1" key="1">
    <citation type="journal article" date="2020" name="Stud. Mycol.">
        <title>101 Dothideomycetes genomes: a test case for predicting lifestyles and emergence of pathogens.</title>
        <authorList>
            <person name="Haridas S."/>
            <person name="Albert R."/>
            <person name="Binder M."/>
            <person name="Bloem J."/>
            <person name="Labutti K."/>
            <person name="Salamov A."/>
            <person name="Andreopoulos B."/>
            <person name="Baker S."/>
            <person name="Barry K."/>
            <person name="Bills G."/>
            <person name="Bluhm B."/>
            <person name="Cannon C."/>
            <person name="Castanera R."/>
            <person name="Culley D."/>
            <person name="Daum C."/>
            <person name="Ezra D."/>
            <person name="Gonzalez J."/>
            <person name="Henrissat B."/>
            <person name="Kuo A."/>
            <person name="Liang C."/>
            <person name="Lipzen A."/>
            <person name="Lutzoni F."/>
            <person name="Magnuson J."/>
            <person name="Mondo S."/>
            <person name="Nolan M."/>
            <person name="Ohm R."/>
            <person name="Pangilinan J."/>
            <person name="Park H.-J."/>
            <person name="Ramirez L."/>
            <person name="Alfaro M."/>
            <person name="Sun H."/>
            <person name="Tritt A."/>
            <person name="Yoshinaga Y."/>
            <person name="Zwiers L.-H."/>
            <person name="Turgeon B."/>
            <person name="Goodwin S."/>
            <person name="Spatafora J."/>
            <person name="Crous P."/>
            <person name="Grigoriev I."/>
        </authorList>
    </citation>
    <scope>NUCLEOTIDE SEQUENCE</scope>
    <source>
        <strain evidence="1">CBS 262.69</strain>
    </source>
</reference>
<protein>
    <submittedName>
        <fullName evidence="1">Uncharacterized protein</fullName>
    </submittedName>
</protein>
<name>A0A6G1HXT8_9PEZI</name>
<evidence type="ECO:0000313" key="2">
    <source>
        <dbReference type="Proteomes" id="UP000799640"/>
    </source>
</evidence>
<dbReference type="Proteomes" id="UP000799640">
    <property type="component" value="Unassembled WGS sequence"/>
</dbReference>
<gene>
    <name evidence="1" type="ORF">EJ06DRAFT_529965</name>
</gene>
<sequence>MPGAALPPITRIRRLTPLRTPHRVRWCCDTRCHCRVPLPVPEGVVCAPRSSPSRPPRCYALAKRKAQSGGALPGSKQCGDTPPMLDPNHEVSPLVGDKGRSVARRALTYTLSYTASARLISRVADILTSLANQASSRLRIHKGALARMFFG</sequence>
<keyword evidence="2" id="KW-1185">Reference proteome</keyword>
<dbReference type="AlphaFoldDB" id="A0A6G1HXT8"/>
<accession>A0A6G1HXT8</accession>